<sequence length="214" mass="24845">MEVKMQFDFKRQTESKRNIDANIKDPQANKHDRYEKRLSFPLRLIHTWTWWYHEPDNGQNEQWVYRLHNISCITFAQDYWRLCNNLKSPSELPIGADYYILKSGISPIWKTAANKRGSQALLTLRREEPNGSRTVDTCWQQYSIAVLAGQFGNHCASVNGTFVRVRATLFEVGFWMHSEATPQERDIIREAASALSESVGRVKCLPHNTDITLL</sequence>
<dbReference type="AlphaFoldDB" id="A0A085N5D4"/>
<keyword evidence="4 6" id="KW-0694">RNA-binding</keyword>
<dbReference type="GO" id="GO:0003743">
    <property type="term" value="F:translation initiation factor activity"/>
    <property type="evidence" value="ECO:0007669"/>
    <property type="project" value="UniProtKB-KW"/>
</dbReference>
<evidence type="ECO:0000256" key="3">
    <source>
        <dbReference type="ARBA" id="ARBA00022845"/>
    </source>
</evidence>
<evidence type="ECO:0000256" key="2">
    <source>
        <dbReference type="ARBA" id="ARBA00022540"/>
    </source>
</evidence>
<proteinExistence type="inferred from homology"/>
<keyword evidence="3" id="KW-0810">Translation regulation</keyword>
<dbReference type="Pfam" id="PF01652">
    <property type="entry name" value="IF4E"/>
    <property type="match status" value="1"/>
</dbReference>
<dbReference type="GO" id="GO:0006417">
    <property type="term" value="P:regulation of translation"/>
    <property type="evidence" value="ECO:0007669"/>
    <property type="project" value="UniProtKB-KW"/>
</dbReference>
<reference evidence="8 9" key="1">
    <citation type="journal article" date="2014" name="Nat. Genet.">
        <title>Genome and transcriptome of the porcine whipworm Trichuris suis.</title>
        <authorList>
            <person name="Jex A.R."/>
            <person name="Nejsum P."/>
            <person name="Schwarz E.M."/>
            <person name="Hu L."/>
            <person name="Young N.D."/>
            <person name="Hall R.S."/>
            <person name="Korhonen P.K."/>
            <person name="Liao S."/>
            <person name="Thamsborg S."/>
            <person name="Xia J."/>
            <person name="Xu P."/>
            <person name="Wang S."/>
            <person name="Scheerlinck J.P."/>
            <person name="Hofmann A."/>
            <person name="Sternberg P.W."/>
            <person name="Wang J."/>
            <person name="Gasser R.B."/>
        </authorList>
    </citation>
    <scope>NUCLEOTIDE SEQUENCE [LARGE SCALE GENOMIC DNA]</scope>
    <source>
        <strain evidence="8">DCEP-RM93F</strain>
        <strain evidence="7">DCEP-RM93M</strain>
    </source>
</reference>
<dbReference type="PANTHER" id="PTHR11960:SF8">
    <property type="entry name" value="EUKARYOTIC TRANSLATION INITIATION FACTOR 4E1-RELATED"/>
    <property type="match status" value="1"/>
</dbReference>
<evidence type="ECO:0000256" key="1">
    <source>
        <dbReference type="ARBA" id="ARBA00009860"/>
    </source>
</evidence>
<dbReference type="PANTHER" id="PTHR11960">
    <property type="entry name" value="EUKARYOTIC TRANSLATION INITIATION FACTOR 4E RELATED"/>
    <property type="match status" value="1"/>
</dbReference>
<dbReference type="Proteomes" id="UP000030764">
    <property type="component" value="Unassembled WGS sequence"/>
</dbReference>
<keyword evidence="5 6" id="KW-0648">Protein biosynthesis</keyword>
<dbReference type="Gene3D" id="3.30.760.10">
    <property type="entry name" value="RNA Cap, Translation Initiation Factor Eif4e"/>
    <property type="match status" value="1"/>
</dbReference>
<dbReference type="EMBL" id="KL367552">
    <property type="protein sequence ID" value="KFD64680.1"/>
    <property type="molecule type" value="Genomic_DNA"/>
</dbReference>
<dbReference type="EMBL" id="KL363241">
    <property type="protein sequence ID" value="KFD51233.1"/>
    <property type="molecule type" value="Genomic_DNA"/>
</dbReference>
<protein>
    <submittedName>
        <fullName evidence="8">Uncharacterized protein</fullName>
    </submittedName>
</protein>
<dbReference type="GO" id="GO:0016281">
    <property type="term" value="C:eukaryotic translation initiation factor 4F complex"/>
    <property type="evidence" value="ECO:0007669"/>
    <property type="project" value="TreeGrafter"/>
</dbReference>
<dbReference type="InterPro" id="IPR023398">
    <property type="entry name" value="TIF_eIF4e-like"/>
</dbReference>
<dbReference type="InterPro" id="IPR001040">
    <property type="entry name" value="TIF_eIF_4E"/>
</dbReference>
<keyword evidence="2 6" id="KW-0396">Initiation factor</keyword>
<gene>
    <name evidence="7" type="ORF">M513_07833</name>
    <name evidence="8" type="ORF">M514_07833</name>
</gene>
<keyword evidence="9" id="KW-1185">Reference proteome</keyword>
<evidence type="ECO:0000313" key="8">
    <source>
        <dbReference type="EMBL" id="KFD64680.1"/>
    </source>
</evidence>
<dbReference type="SUPFAM" id="SSF55418">
    <property type="entry name" value="eIF4e-like"/>
    <property type="match status" value="1"/>
</dbReference>
<name>A0A085N5D4_9BILA</name>
<organism evidence="8">
    <name type="scientific">Trichuris suis</name>
    <name type="common">pig whipworm</name>
    <dbReference type="NCBI Taxonomy" id="68888"/>
    <lineage>
        <taxon>Eukaryota</taxon>
        <taxon>Metazoa</taxon>
        <taxon>Ecdysozoa</taxon>
        <taxon>Nematoda</taxon>
        <taxon>Enoplea</taxon>
        <taxon>Dorylaimia</taxon>
        <taxon>Trichinellida</taxon>
        <taxon>Trichuridae</taxon>
        <taxon>Trichuris</taxon>
    </lineage>
</organism>
<dbReference type="OrthoDB" id="590761at2759"/>
<dbReference type="GO" id="GO:0000340">
    <property type="term" value="F:RNA 7-methylguanosine cap binding"/>
    <property type="evidence" value="ECO:0007669"/>
    <property type="project" value="TreeGrafter"/>
</dbReference>
<evidence type="ECO:0000256" key="6">
    <source>
        <dbReference type="RuleBase" id="RU004374"/>
    </source>
</evidence>
<evidence type="ECO:0000256" key="4">
    <source>
        <dbReference type="ARBA" id="ARBA00022884"/>
    </source>
</evidence>
<accession>A0A085N5D4</accession>
<dbReference type="Proteomes" id="UP000030758">
    <property type="component" value="Unassembled WGS sequence"/>
</dbReference>
<evidence type="ECO:0000256" key="5">
    <source>
        <dbReference type="ARBA" id="ARBA00022917"/>
    </source>
</evidence>
<evidence type="ECO:0000313" key="9">
    <source>
        <dbReference type="Proteomes" id="UP000030764"/>
    </source>
</evidence>
<evidence type="ECO:0000313" key="7">
    <source>
        <dbReference type="EMBL" id="KFD51233.1"/>
    </source>
</evidence>
<comment type="similarity">
    <text evidence="1 6">Belongs to the eukaryotic initiation factor 4E family.</text>
</comment>